<evidence type="ECO:0000313" key="5">
    <source>
        <dbReference type="WBParaSite" id="EgrG_000423300"/>
    </source>
</evidence>
<dbReference type="FunFam" id="3.75.10.10:FF:000004">
    <property type="entry name" value="N(G),N(G)-dimethylarginine dimethylaminohydrolase 1"/>
    <property type="match status" value="1"/>
</dbReference>
<dbReference type="Gene3D" id="3.75.10.10">
    <property type="entry name" value="L-arginine/glycine Amidinotransferase, Chain A"/>
    <property type="match status" value="1"/>
</dbReference>
<organism evidence="3">
    <name type="scientific">Echinococcus granulosus</name>
    <name type="common">Hydatid tapeworm</name>
    <dbReference type="NCBI Taxonomy" id="6210"/>
    <lineage>
        <taxon>Eukaryota</taxon>
        <taxon>Metazoa</taxon>
        <taxon>Spiralia</taxon>
        <taxon>Lophotrochozoa</taxon>
        <taxon>Platyhelminthes</taxon>
        <taxon>Cestoda</taxon>
        <taxon>Eucestoda</taxon>
        <taxon>Cyclophyllidea</taxon>
        <taxon>Taeniidae</taxon>
        <taxon>Echinococcus</taxon>
        <taxon>Echinococcus granulosus group</taxon>
    </lineage>
</organism>
<dbReference type="GO" id="GO:0016597">
    <property type="term" value="F:amino acid binding"/>
    <property type="evidence" value="ECO:0007669"/>
    <property type="project" value="TreeGrafter"/>
</dbReference>
<dbReference type="EMBL" id="LK028579">
    <property type="protein sequence ID" value="CDS18955.1"/>
    <property type="molecule type" value="Genomic_DNA"/>
</dbReference>
<gene>
    <name evidence="3" type="ORF">EgrG_000423300</name>
</gene>
<dbReference type="Pfam" id="PF19420">
    <property type="entry name" value="DDAH_eukar"/>
    <property type="match status" value="1"/>
</dbReference>
<reference evidence="5" key="3">
    <citation type="submission" date="2020-10" db="UniProtKB">
        <authorList>
            <consortium name="WormBaseParasite"/>
        </authorList>
    </citation>
    <scope>IDENTIFICATION</scope>
</reference>
<name>A0A068WGR6_ECHGR</name>
<dbReference type="WBParaSite" id="EgrG_000423300">
    <property type="protein sequence ID" value="EgrG_000423300"/>
    <property type="gene ID" value="EgrG_000423300"/>
</dbReference>
<dbReference type="PANTHER" id="PTHR12737">
    <property type="entry name" value="DIMETHYLARGININE DIMETHYLAMINOHYDROLASE"/>
    <property type="match status" value="1"/>
</dbReference>
<dbReference type="SUPFAM" id="SSF55909">
    <property type="entry name" value="Pentein"/>
    <property type="match status" value="1"/>
</dbReference>
<evidence type="ECO:0000313" key="4">
    <source>
        <dbReference type="Proteomes" id="UP000492820"/>
    </source>
</evidence>
<keyword evidence="2 3" id="KW-0378">Hydrolase</keyword>
<dbReference type="OrthoDB" id="10016839at2759"/>
<reference evidence="3 4" key="1">
    <citation type="journal article" date="2013" name="Nature">
        <title>The genomes of four tapeworm species reveal adaptations to parasitism.</title>
        <authorList>
            <person name="Tsai I.J."/>
            <person name="Zarowiecki M."/>
            <person name="Holroyd N."/>
            <person name="Garciarrubio A."/>
            <person name="Sanchez-Flores A."/>
            <person name="Brooks K.L."/>
            <person name="Tracey A."/>
            <person name="Bobes R.J."/>
            <person name="Fragoso G."/>
            <person name="Sciutto E."/>
            <person name="Aslett M."/>
            <person name="Beasley H."/>
            <person name="Bennett H.M."/>
            <person name="Cai J."/>
            <person name="Camicia F."/>
            <person name="Clark R."/>
            <person name="Cucher M."/>
            <person name="De Silva N."/>
            <person name="Day T.A."/>
            <person name="Deplazes P."/>
            <person name="Estrada K."/>
            <person name="Fernandez C."/>
            <person name="Holland P.W."/>
            <person name="Hou J."/>
            <person name="Hu S."/>
            <person name="Huckvale T."/>
            <person name="Hung S.S."/>
            <person name="Kamenetzky L."/>
            <person name="Keane J.A."/>
            <person name="Kiss F."/>
            <person name="Koziol U."/>
            <person name="Lambert O."/>
            <person name="Liu K."/>
            <person name="Luo X."/>
            <person name="Luo Y."/>
            <person name="Macchiaroli N."/>
            <person name="Nichol S."/>
            <person name="Paps J."/>
            <person name="Parkinson J."/>
            <person name="Pouchkina-Stantcheva N."/>
            <person name="Riddiford N."/>
            <person name="Rosenzvit M."/>
            <person name="Salinas G."/>
            <person name="Wasmuth J.D."/>
            <person name="Zamanian M."/>
            <person name="Zheng Y."/>
            <person name="Cai X."/>
            <person name="Soberon X."/>
            <person name="Olson P.D."/>
            <person name="Laclette J.P."/>
            <person name="Brehm K."/>
            <person name="Berriman M."/>
            <person name="Garciarrubio A."/>
            <person name="Bobes R.J."/>
            <person name="Fragoso G."/>
            <person name="Sanchez-Flores A."/>
            <person name="Estrada K."/>
            <person name="Cevallos M.A."/>
            <person name="Morett E."/>
            <person name="Gonzalez V."/>
            <person name="Portillo T."/>
            <person name="Ochoa-Leyva A."/>
            <person name="Jose M.V."/>
            <person name="Sciutto E."/>
            <person name="Landa A."/>
            <person name="Jimenez L."/>
            <person name="Valdes V."/>
            <person name="Carrero J.C."/>
            <person name="Larralde C."/>
            <person name="Morales-Montor J."/>
            <person name="Limon-Lason J."/>
            <person name="Soberon X."/>
            <person name="Laclette J.P."/>
        </authorList>
    </citation>
    <scope>NUCLEOTIDE SEQUENCE [LARGE SCALE GENOMIC DNA]</scope>
</reference>
<reference evidence="3" key="2">
    <citation type="submission" date="2014-06" db="EMBL/GenBank/DDBJ databases">
        <authorList>
            <person name="Aslett M."/>
        </authorList>
    </citation>
    <scope>NUCLEOTIDE SEQUENCE</scope>
</reference>
<protein>
    <submittedName>
        <fullName evidence="3 5">Ng dimethylarginine dimethylaminohydrolase</fullName>
    </submittedName>
</protein>
<dbReference type="GO" id="GO:0016403">
    <property type="term" value="F:dimethylargininase activity"/>
    <property type="evidence" value="ECO:0007669"/>
    <property type="project" value="TreeGrafter"/>
</dbReference>
<dbReference type="AlphaFoldDB" id="A0A068WGR6"/>
<dbReference type="Proteomes" id="UP000492820">
    <property type="component" value="Unassembled WGS sequence"/>
</dbReference>
<proteinExistence type="inferred from homology"/>
<accession>A0A068WGR6</accession>
<dbReference type="GO" id="GO:0045429">
    <property type="term" value="P:positive regulation of nitric oxide biosynthetic process"/>
    <property type="evidence" value="ECO:0007669"/>
    <property type="project" value="TreeGrafter"/>
</dbReference>
<comment type="similarity">
    <text evidence="1">Belongs to the DDAH family.</text>
</comment>
<evidence type="ECO:0000256" key="2">
    <source>
        <dbReference type="ARBA" id="ARBA00022801"/>
    </source>
</evidence>
<evidence type="ECO:0000313" key="3">
    <source>
        <dbReference type="EMBL" id="CDS18955.1"/>
    </source>
</evidence>
<dbReference type="InterPro" id="IPR033199">
    <property type="entry name" value="DDAH-like"/>
</dbReference>
<dbReference type="GO" id="GO:0006525">
    <property type="term" value="P:arginine metabolic process"/>
    <property type="evidence" value="ECO:0007669"/>
    <property type="project" value="TreeGrafter"/>
</dbReference>
<sequence>MALKYTTALVIQPSREAFGNDYEKAKAEHDRFVDALRQLEVNILEYGPEERRPNAHKVGDIAIIINGTALMCRPFGSDRQGEVSVVRQTLKKEIGLTIAELNNDQAQLEGSDVLFTGQEIIVGISTHTNEAGAQSVARAFPEYPTTIVAVPSPLSCLKDAVCMAGINVMAIGNSEAARKVFKSIGEVASSNYKVLHLAEPIAASVLYVNGCLMHYDQTMIPETCQIFENKIDYLRYPLDLPVLQSHGASLHKLALLSVVIFPYLSSQTGTVVPITFQLKRPSQLHTFLRICFAFFSFVNRPNSIAEIHAQAFFFFLKSRPNSSAHMVYFDFCWGLPSQ</sequence>
<dbReference type="GO" id="GO:0000052">
    <property type="term" value="P:citrulline metabolic process"/>
    <property type="evidence" value="ECO:0007669"/>
    <property type="project" value="TreeGrafter"/>
</dbReference>
<dbReference type="PANTHER" id="PTHR12737:SF9">
    <property type="entry name" value="DIMETHYLARGININASE"/>
    <property type="match status" value="1"/>
</dbReference>
<evidence type="ECO:0000256" key="1">
    <source>
        <dbReference type="ARBA" id="ARBA00008532"/>
    </source>
</evidence>